<dbReference type="Proteomes" id="UP000278756">
    <property type="component" value="Plasmid pASEM-1"/>
</dbReference>
<reference evidence="3" key="2">
    <citation type="journal article" date="2017" name="Plant Physiol. Biochem.">
        <title>Differential oxidative and antioxidative response of duckweed Lemna minor toward plant growth promoting/inhibiting bacteria.</title>
        <authorList>
            <person name="Ishizawa H."/>
            <person name="Kuroda M."/>
            <person name="Morikawa M."/>
            <person name="Ike M."/>
        </authorList>
    </citation>
    <scope>NUCLEOTIDE SEQUENCE [LARGE SCALE GENOMIC DNA]</scope>
    <source>
        <strain evidence="3">M6</strain>
    </source>
</reference>
<organism evidence="2 3">
    <name type="scientific">Asticcacaulis excentricus</name>
    <dbReference type="NCBI Taxonomy" id="78587"/>
    <lineage>
        <taxon>Bacteria</taxon>
        <taxon>Pseudomonadati</taxon>
        <taxon>Pseudomonadota</taxon>
        <taxon>Alphaproteobacteria</taxon>
        <taxon>Caulobacterales</taxon>
        <taxon>Caulobacteraceae</taxon>
        <taxon>Asticcacaulis</taxon>
    </lineage>
</organism>
<sequence>MVAISTGFLVTFGRTPSGAYDVIVLAEIIGYLLIGVLCLSAIWASDGSTFKASRGDPLTRLVEVTTARRKRYQFALKATIALTLALIVNIIFYAGGGHFLLLNTTVMAFFSNLMPITSPLS</sequence>
<evidence type="ECO:0000256" key="1">
    <source>
        <dbReference type="SAM" id="Phobius"/>
    </source>
</evidence>
<name>A0A3G9GBJ4_9CAUL</name>
<keyword evidence="1" id="KW-0812">Transmembrane</keyword>
<keyword evidence="1" id="KW-1133">Transmembrane helix</keyword>
<keyword evidence="1" id="KW-0472">Membrane</keyword>
<proteinExistence type="predicted"/>
<keyword evidence="2" id="KW-0614">Plasmid</keyword>
<gene>
    <name evidence="2" type="ORF">EM6_3265</name>
</gene>
<feature type="transmembrane region" description="Helical" evidence="1">
    <location>
        <begin position="22"/>
        <end position="44"/>
    </location>
</feature>
<accession>A0A3G9GBJ4</accession>
<evidence type="ECO:0000313" key="2">
    <source>
        <dbReference type="EMBL" id="BBF82624.1"/>
    </source>
</evidence>
<reference evidence="3" key="1">
    <citation type="journal article" date="2017" name="Biotechnol. Biofuels">
        <title>Evaluation of environmental bacterial communities as a factor affecting the growth of duckweed Lemna minor.</title>
        <authorList>
            <person name="Ishizawa H."/>
            <person name="Kuroda M."/>
            <person name="Morikawa M."/>
            <person name="Ike M."/>
        </authorList>
    </citation>
    <scope>NUCLEOTIDE SEQUENCE [LARGE SCALE GENOMIC DNA]</scope>
    <source>
        <strain evidence="3">M6</strain>
    </source>
</reference>
<dbReference type="EMBL" id="AP018829">
    <property type="protein sequence ID" value="BBF82624.1"/>
    <property type="molecule type" value="Genomic_DNA"/>
</dbReference>
<dbReference type="AlphaFoldDB" id="A0A3G9GBJ4"/>
<feature type="transmembrane region" description="Helical" evidence="1">
    <location>
        <begin position="74"/>
        <end position="94"/>
    </location>
</feature>
<protein>
    <submittedName>
        <fullName evidence="2">Uncharacterized protein</fullName>
    </submittedName>
</protein>
<evidence type="ECO:0000313" key="3">
    <source>
        <dbReference type="Proteomes" id="UP000278756"/>
    </source>
</evidence>
<geneLocation type="plasmid" evidence="3">
    <name>pasem-1 dna</name>
</geneLocation>